<dbReference type="PANTHER" id="PTHR44943:SF8">
    <property type="entry name" value="TPR REPEAT-CONTAINING PROTEIN MJ0263"/>
    <property type="match status" value="1"/>
</dbReference>
<keyword evidence="1" id="KW-0677">Repeat</keyword>
<evidence type="ECO:0000256" key="1">
    <source>
        <dbReference type="ARBA" id="ARBA00022737"/>
    </source>
</evidence>
<dbReference type="SUPFAM" id="SSF48452">
    <property type="entry name" value="TPR-like"/>
    <property type="match status" value="2"/>
</dbReference>
<feature type="repeat" description="TPR" evidence="3">
    <location>
        <begin position="481"/>
        <end position="514"/>
    </location>
</feature>
<organism evidence="5 6">
    <name type="scientific">Bermanella marisrubri</name>
    <dbReference type="NCBI Taxonomy" id="207949"/>
    <lineage>
        <taxon>Bacteria</taxon>
        <taxon>Pseudomonadati</taxon>
        <taxon>Pseudomonadota</taxon>
        <taxon>Gammaproteobacteria</taxon>
        <taxon>Oceanospirillales</taxon>
        <taxon>Oceanospirillaceae</taxon>
        <taxon>Bermanella</taxon>
    </lineage>
</organism>
<keyword evidence="4" id="KW-0732">Signal</keyword>
<evidence type="ECO:0000256" key="2">
    <source>
        <dbReference type="ARBA" id="ARBA00022803"/>
    </source>
</evidence>
<dbReference type="Proteomes" id="UP000004263">
    <property type="component" value="Unassembled WGS sequence"/>
</dbReference>
<sequence length="563" mass="64643">MTAFLRSKRGFIPFLLLFALNTNAETASKDANQDYGVNTFYSLLVAEFAGQRQLYDVALGNYLLEAHRTQDPEVTARATQIAQYIRADQAALDAATLWVKLAPEDPTSQQALTVELLKAARFSEASLHLQKALNLEPDLNLNFISQEGVELSVEGRQLWIDALSPLTSMYPDNISLMFNIASLLQQQESYGLALDYSERIIKAEQDFYPAWSLKARLEVALDHQEKALKTVNQALKRFSGDKNFLVLRARLYIKIKDIQKARDDFLYLSETYPRDAHILLPLALTHIELEEYAAAEHALQRLLRLNQLTDEAHYYLGRIKQYDDDQESALHHYLEMEKGREFLAAQTAIIQIYVQNEEFDKALSHIRTQRTRHSEHKQAFFLMEVELLNRAGRYDEAMNVLNTALSDYADSTDLRYSRAMVSEKLGDLAQLEKDLEYIIDRDPDNATALNALGYTLADRTSRLQEALTYIEKALQLAPKDPAIIDSLGWVYFRMGRYQEALELLQQAYELYPDPEVAAHLGEVLWTMNKTDEAKRIWQQGLQKQPTNKIIRDTLKRLDVRIPE</sequence>
<feature type="signal peptide" evidence="4">
    <location>
        <begin position="1"/>
        <end position="24"/>
    </location>
</feature>
<dbReference type="InterPro" id="IPR011990">
    <property type="entry name" value="TPR-like_helical_dom_sf"/>
</dbReference>
<comment type="caution">
    <text evidence="5">The sequence shown here is derived from an EMBL/GenBank/DDBJ whole genome shotgun (WGS) entry which is preliminary data.</text>
</comment>
<dbReference type="OrthoDB" id="9766710at2"/>
<dbReference type="PROSITE" id="PS50005">
    <property type="entry name" value="TPR"/>
    <property type="match status" value="1"/>
</dbReference>
<name>Q1N3M2_9GAMM</name>
<dbReference type="PANTHER" id="PTHR44943">
    <property type="entry name" value="CELLULOSE SYNTHASE OPERON PROTEIN C"/>
    <property type="match status" value="1"/>
</dbReference>
<evidence type="ECO:0000313" key="5">
    <source>
        <dbReference type="EMBL" id="EAT12852.1"/>
    </source>
</evidence>
<dbReference type="STRING" id="207949.RED65_12304"/>
<dbReference type="Pfam" id="PF13432">
    <property type="entry name" value="TPR_16"/>
    <property type="match status" value="1"/>
</dbReference>
<evidence type="ECO:0000256" key="3">
    <source>
        <dbReference type="PROSITE-ProRule" id="PRU00339"/>
    </source>
</evidence>
<dbReference type="SMART" id="SM00028">
    <property type="entry name" value="TPR"/>
    <property type="match status" value="9"/>
</dbReference>
<accession>Q1N3M2</accession>
<dbReference type="Pfam" id="PF13424">
    <property type="entry name" value="TPR_12"/>
    <property type="match status" value="1"/>
</dbReference>
<dbReference type="InterPro" id="IPR051685">
    <property type="entry name" value="Ycf3/AcsC/BcsC/TPR_MFPF"/>
</dbReference>
<dbReference type="RefSeq" id="WP_007018742.1">
    <property type="nucleotide sequence ID" value="NZ_CH724118.1"/>
</dbReference>
<keyword evidence="6" id="KW-1185">Reference proteome</keyword>
<protein>
    <submittedName>
        <fullName evidence="5">TPR domain protein</fullName>
    </submittedName>
</protein>
<feature type="chain" id="PRO_5004194811" evidence="4">
    <location>
        <begin position="25"/>
        <end position="563"/>
    </location>
</feature>
<dbReference type="PROSITE" id="PS50293">
    <property type="entry name" value="TPR_REGION"/>
    <property type="match status" value="1"/>
</dbReference>
<gene>
    <name evidence="5" type="ORF">RED65_12304</name>
</gene>
<dbReference type="AlphaFoldDB" id="Q1N3M2"/>
<dbReference type="EMBL" id="AAQH01000004">
    <property type="protein sequence ID" value="EAT12852.1"/>
    <property type="molecule type" value="Genomic_DNA"/>
</dbReference>
<proteinExistence type="predicted"/>
<dbReference type="InterPro" id="IPR019734">
    <property type="entry name" value="TPR_rpt"/>
</dbReference>
<keyword evidence="2 3" id="KW-0802">TPR repeat</keyword>
<dbReference type="HOGENOM" id="CLU_007251_4_0_6"/>
<evidence type="ECO:0000313" key="6">
    <source>
        <dbReference type="Proteomes" id="UP000004263"/>
    </source>
</evidence>
<evidence type="ECO:0000256" key="4">
    <source>
        <dbReference type="SAM" id="SignalP"/>
    </source>
</evidence>
<reference evidence="5 6" key="1">
    <citation type="submission" date="2006-03" db="EMBL/GenBank/DDBJ databases">
        <authorList>
            <person name="Pinhassi J."/>
            <person name="Pedros-Alio C."/>
            <person name="Ferriera S."/>
            <person name="Johnson J."/>
            <person name="Kravitz S."/>
            <person name="Halpern A."/>
            <person name="Remington K."/>
            <person name="Beeson K."/>
            <person name="Tran B."/>
            <person name="Rogers Y.-H."/>
            <person name="Friedman R."/>
            <person name="Venter J.C."/>
        </authorList>
    </citation>
    <scope>NUCLEOTIDE SEQUENCE [LARGE SCALE GENOMIC DNA]</scope>
    <source>
        <strain evidence="5 6">RED65</strain>
    </source>
</reference>
<dbReference type="Gene3D" id="1.25.40.10">
    <property type="entry name" value="Tetratricopeptide repeat domain"/>
    <property type="match status" value="2"/>
</dbReference>